<accession>A0ABU4F5M5</accession>
<gene>
    <name evidence="1" type="ORF">R5A26_08010</name>
</gene>
<evidence type="ECO:0008006" key="3">
    <source>
        <dbReference type="Google" id="ProtNLM"/>
    </source>
</evidence>
<dbReference type="RefSeq" id="WP_266866382.1">
    <property type="nucleotide sequence ID" value="NZ_JAPEMW010000001.1"/>
</dbReference>
<keyword evidence="2" id="KW-1185">Reference proteome</keyword>
<protein>
    <recommendedName>
        <fullName evidence="3">Transposase</fullName>
    </recommendedName>
</protein>
<dbReference type="Proteomes" id="UP001187346">
    <property type="component" value="Unassembled WGS sequence"/>
</dbReference>
<evidence type="ECO:0000313" key="2">
    <source>
        <dbReference type="Proteomes" id="UP001187346"/>
    </source>
</evidence>
<comment type="caution">
    <text evidence="1">The sequence shown here is derived from an EMBL/GenBank/DDBJ whole genome shotgun (WGS) entry which is preliminary data.</text>
</comment>
<name>A0ABU4F5M5_9ACTN</name>
<evidence type="ECO:0000313" key="1">
    <source>
        <dbReference type="EMBL" id="MDV7215893.1"/>
    </source>
</evidence>
<reference evidence="1 2" key="1">
    <citation type="submission" date="2023-10" db="EMBL/GenBank/DDBJ databases">
        <title>Characterization of rhizosphere-enriched actinobacteria from wheat plants lab-grown on chernevaya soil.</title>
        <authorList>
            <person name="Tikhonova E.N."/>
            <person name="Konopkin A."/>
            <person name="Kravchenko I.K."/>
        </authorList>
    </citation>
    <scope>NUCLEOTIDE SEQUENCE [LARGE SCALE GENOMIC DNA]</scope>
    <source>
        <strain evidence="1 2">RR29</strain>
    </source>
</reference>
<dbReference type="EMBL" id="JAWMAJ010000019">
    <property type="protein sequence ID" value="MDV7215893.1"/>
    <property type="molecule type" value="Genomic_DNA"/>
</dbReference>
<proteinExistence type="predicted"/>
<sequence length="52" mass="5827">MPGQGLREALRTMLHSAPAKSSKQWGRTWLHLKKQAATLLHNDVEATVANYL</sequence>
<organism evidence="1 2">
    <name type="scientific">Streptomyces prunicolor</name>
    <dbReference type="NCBI Taxonomy" id="67348"/>
    <lineage>
        <taxon>Bacteria</taxon>
        <taxon>Bacillati</taxon>
        <taxon>Actinomycetota</taxon>
        <taxon>Actinomycetes</taxon>
        <taxon>Kitasatosporales</taxon>
        <taxon>Streptomycetaceae</taxon>
        <taxon>Streptomyces</taxon>
    </lineage>
</organism>